<keyword evidence="2" id="KW-0653">Protein transport</keyword>
<dbReference type="InterPro" id="IPR011130">
    <property type="entry name" value="SecA_preprotein_X-link_dom"/>
</dbReference>
<feature type="region of interest" description="Disordered" evidence="4">
    <location>
        <begin position="3837"/>
        <end position="3856"/>
    </location>
</feature>
<dbReference type="InterPro" id="IPR014018">
    <property type="entry name" value="SecA_motor_DEAD"/>
</dbReference>
<dbReference type="InterPro" id="IPR011115">
    <property type="entry name" value="SecA_DEAD"/>
</dbReference>
<dbReference type="GO" id="GO:0016020">
    <property type="term" value="C:membrane"/>
    <property type="evidence" value="ECO:0007669"/>
    <property type="project" value="InterPro"/>
</dbReference>
<feature type="domain" description="Helicase C-terminal" evidence="5">
    <location>
        <begin position="2232"/>
        <end position="2402"/>
    </location>
</feature>
<dbReference type="GO" id="GO:0017038">
    <property type="term" value="P:protein import"/>
    <property type="evidence" value="ECO:0007669"/>
    <property type="project" value="InterPro"/>
</dbReference>
<dbReference type="PROSITE" id="PS51194">
    <property type="entry name" value="HELICASE_CTER"/>
    <property type="match status" value="1"/>
</dbReference>
<dbReference type="InterPro" id="IPR011990">
    <property type="entry name" value="TPR-like_helical_dom_sf"/>
</dbReference>
<organism evidence="7 8">
    <name type="scientific">Rotaria sordida</name>
    <dbReference type="NCBI Taxonomy" id="392033"/>
    <lineage>
        <taxon>Eukaryota</taxon>
        <taxon>Metazoa</taxon>
        <taxon>Spiralia</taxon>
        <taxon>Gnathifera</taxon>
        <taxon>Rotifera</taxon>
        <taxon>Eurotatoria</taxon>
        <taxon>Bdelloidea</taxon>
        <taxon>Philodinida</taxon>
        <taxon>Philodinidae</taxon>
        <taxon>Rotaria</taxon>
    </lineage>
</organism>
<name>A0A814PM80_9BILA</name>
<feature type="region of interest" description="Disordered" evidence="4">
    <location>
        <begin position="3595"/>
        <end position="3614"/>
    </location>
</feature>
<evidence type="ECO:0000256" key="3">
    <source>
        <dbReference type="ARBA" id="ARBA00023010"/>
    </source>
</evidence>
<accession>A0A814PM80</accession>
<feature type="region of interest" description="Disordered" evidence="4">
    <location>
        <begin position="3868"/>
        <end position="3901"/>
    </location>
</feature>
<protein>
    <recommendedName>
        <fullName evidence="9">Protein translocase subunit SecA</fullName>
    </recommendedName>
</protein>
<dbReference type="SUPFAM" id="SSF48452">
    <property type="entry name" value="TPR-like"/>
    <property type="match status" value="1"/>
</dbReference>
<dbReference type="PROSITE" id="PS51196">
    <property type="entry name" value="SECA_MOTOR_DEAD"/>
    <property type="match status" value="1"/>
</dbReference>
<dbReference type="Gene3D" id="1.25.40.10">
    <property type="entry name" value="Tetratricopeptide repeat domain"/>
    <property type="match status" value="1"/>
</dbReference>
<dbReference type="Gene3D" id="3.40.50.300">
    <property type="entry name" value="P-loop containing nucleotide triphosphate hydrolases"/>
    <property type="match status" value="2"/>
</dbReference>
<feature type="domain" description="SecA family profile" evidence="6">
    <location>
        <begin position="1711"/>
        <end position="2392"/>
    </location>
</feature>
<keyword evidence="1" id="KW-0963">Cytoplasm</keyword>
<dbReference type="InterPro" id="IPR000185">
    <property type="entry name" value="SecA"/>
</dbReference>
<dbReference type="GO" id="GO:0005524">
    <property type="term" value="F:ATP binding"/>
    <property type="evidence" value="ECO:0007669"/>
    <property type="project" value="InterPro"/>
</dbReference>
<dbReference type="EMBL" id="CAJNOT010000912">
    <property type="protein sequence ID" value="CAF1107939.1"/>
    <property type="molecule type" value="Genomic_DNA"/>
</dbReference>
<dbReference type="SUPFAM" id="SSF52540">
    <property type="entry name" value="P-loop containing nucleoside triphosphate hydrolases"/>
    <property type="match status" value="2"/>
</dbReference>
<dbReference type="PANTHER" id="PTHR30612:SF0">
    <property type="entry name" value="CHLOROPLAST PROTEIN-TRANSPORTING ATPASE"/>
    <property type="match status" value="1"/>
</dbReference>
<dbReference type="Proteomes" id="UP000663864">
    <property type="component" value="Unassembled WGS sequence"/>
</dbReference>
<keyword evidence="2" id="KW-0813">Transport</keyword>
<dbReference type="InterPro" id="IPR036670">
    <property type="entry name" value="SecA_X-link_sf"/>
</dbReference>
<evidence type="ECO:0000256" key="4">
    <source>
        <dbReference type="SAM" id="MobiDB-lite"/>
    </source>
</evidence>
<dbReference type="GO" id="GO:0006605">
    <property type="term" value="P:protein targeting"/>
    <property type="evidence" value="ECO:0007669"/>
    <property type="project" value="InterPro"/>
</dbReference>
<dbReference type="InterPro" id="IPR001650">
    <property type="entry name" value="Helicase_C-like"/>
</dbReference>
<evidence type="ECO:0000313" key="7">
    <source>
        <dbReference type="EMBL" id="CAF1107939.1"/>
    </source>
</evidence>
<dbReference type="Pfam" id="PF00271">
    <property type="entry name" value="Helicase_C"/>
    <property type="match status" value="1"/>
</dbReference>
<comment type="caution">
    <text evidence="7">The sequence shown here is derived from an EMBL/GenBank/DDBJ whole genome shotgun (WGS) entry which is preliminary data.</text>
</comment>
<gene>
    <name evidence="7" type="ORF">ZHD862_LOCUS17956</name>
</gene>
<keyword evidence="3" id="KW-0811">Translocation</keyword>
<dbReference type="SUPFAM" id="SSF81767">
    <property type="entry name" value="Pre-protein crosslinking domain of SecA"/>
    <property type="match status" value="1"/>
</dbReference>
<feature type="compositionally biased region" description="Basic and acidic residues" evidence="4">
    <location>
        <begin position="3603"/>
        <end position="3612"/>
    </location>
</feature>
<evidence type="ECO:0000259" key="6">
    <source>
        <dbReference type="PROSITE" id="PS51196"/>
    </source>
</evidence>
<evidence type="ECO:0000256" key="2">
    <source>
        <dbReference type="ARBA" id="ARBA00022927"/>
    </source>
</evidence>
<evidence type="ECO:0008006" key="9">
    <source>
        <dbReference type="Google" id="ProtNLM"/>
    </source>
</evidence>
<dbReference type="InterPro" id="IPR027417">
    <property type="entry name" value="P-loop_NTPase"/>
</dbReference>
<dbReference type="PANTHER" id="PTHR30612">
    <property type="entry name" value="SECA INNER MEMBRANE COMPONENT OF SEC PROTEIN SECRETION SYSTEM"/>
    <property type="match status" value="1"/>
</dbReference>
<dbReference type="PRINTS" id="PR00906">
    <property type="entry name" value="SECA"/>
</dbReference>
<dbReference type="Pfam" id="PF07517">
    <property type="entry name" value="SecA_DEAD"/>
    <property type="match status" value="1"/>
</dbReference>
<proteinExistence type="predicted"/>
<sequence>MLWTLGYQIKNSFSKNSEKILDENLVNRINSTIENVEDKISTESISFVNEQVQNQYFLVDNKDRPSTQRRIKMSTNYSRKLKQAAVTKNQQTMKIKSKNKQSEESTDALSSINFFKNRKVDIKTSTNTEILPAIQDKGGSDQSMWRTTSAEISNLYQRVKSGQILKKTDKDEYLPLRFLGISKKWFLTPGIEYIEGLYLDLMISEMFLEISKKHILNDKTIHLLIQCIDSLDGLEWKILDGPTGRESAIRNYTFFLKAALFPLHILQLLKGDSIVNESNISEGLTFKLKAIRINAISAIYNCTIRNKWILTDERLNHIQKYIDDDDREFKNWIIQIFLLIENNKDVNYTKLFNECLKQFEQNENLIHAISYIYEQSKDMNRCKELFDENSITIISSVFAKQNLSQHEKLIVCSIINNYLQSSYSKGLNEIQLRNYAYLFHHSQDNEDLKLEALKSIVLTVEKVKMLPEFMMEILIENMNKGDDKFDNFVILVLRIIAEQQAIFKVDCLASKLLEDNIIIRDEIDISFEKASEYNLDCQWISSIVAQMFLTSLQKNIRINDQSIDYLVKSLDSKDKQTCILSAKSLYLVAETHEIKDPILFDLKEHIESRIHDVSVYLTVAYVQGLATLSSSYGFIAASHVSYLPRIYVFEDLQLGEENFANIVNKKILFLLYNEAANNPFEDDVFRIFDHILLLENEYQVDAIEILRKYSANKFLIPDDTLSALENIVTTPELFNQVFQVIENIIHNKQIVSEKILRIIADNFYLSHNDKLRESSYHLLDMANDNQDISEEIFNIFELEKSSRAISSHYLEAKCAIAYLLEKTKNGYRLTINGFRALAQVINIPWIIDNDILKILLNVSNNGQIIPIDLVGKLTRRFNPYSEQHDFIRIFENLVKNNQDIPNKLSSKLTKALNNPYILDQVLIIFLLEGQKGKKLSVKIINKMLDKFFSIKNSFIIEQYLSVICSVIETKDYFAIDTRNLFVRILYRKSIKNIIARIQTALVHALKIDNQDVIRKAINGLKILVSHHKVVPEKETIDILLSLITSDICNEIIRQDIRILLNISTLENNQKCAYELAYLNFDNYDQLLDKLDQFDKPKLLTQNFNQISCVIDNDSTLSLKALEILRKCSNKENITDKLLNSIAVLLASTNSKHIKSLCCQVIADIVGTGRKVTDEIISLVLAQDENDKPIEILRIISNNQTISEELKNKIKLFSDMNCLTIVEEFLDTIRQEYQRNRIFSHLSIQKLISLKIEKNKLKNNLEQKLIDIYALILIQNPQYSFNQTIIDSVEKAILSQILNKNILDAYKIVIQRTKCQTNYFNDIFKIFIDILDQNDKFHIFHCDILICIALTLEVKEMSELKSLEINIFNDNDIIRYWSFRGLRAAYDRGFRSSAFLQWCNHIIDKLEDNTDVEVEFDLDLFETVAALKYIDFDKIYGKPQNQWNRELLICDLIERFHITEAERFQFYEAWLDIEEHRKYQSDILLKFLHRFLVNNNDALFTECYETVKILDQIDFDTAHNILLHSSQAFVDLRQAYLTVIIHQCLFNRAEISSEYIENLASNMMSNFGFDLSQKFLGSLQNISNLSEFENILNFSKIYHIKSSDIYVKNATISILKRSLEIKLLGNQIEKVDRLKLGICLDDLLDKNWTFEQINHFFTIVKESNSREKARYFLSILEIISHYKISPKEENYEKILTILKNSTEDWQKEINKIAIEINFSDKGQIKMSKELVQELQSRNSQNENLKTLHEEKLLDLIEKIKSSNLLSLLFKNIIEEDSNLKNQIPSISISQWTKDHIRLWANMVKAYITHCIDTEYFIIEALAVIKQANFIDTGFHLTDAQILSCLIILNANKNQGRLLQVGTGEGKSTIISVLAVVYALLGSTVDIITSSPVLAERDAKEKENFYSMFDLQCSHNNDKAVYLSGPKVCYRKQIVYGEAAQFQFDTLRTEYAELNTLAGRKCDVAIVDEVDSMLIDDSSKIARLASTMSGMDQLQIIYQLLWHQLISLQEKIIRLDNKMYLFYGKIKFEEKLITLEYANEQGDIVSIPDLKTYLASTSDISNIGKYIPEDDKEDEFIKENLDNYIRIFIKENLKIPKNFSDFVHSQIPKWIDNAITALIYQENVHYIVHNGLIKPVDYYSTGIVQNSSNWSDGLHQFLQIKHELKMTSETFTTNFLSNRGYFTRYGSKLFGLTGTLGSDKAKQVLGDVYHVDFVIIPSLRQKQHLSLPDIIVMNEKDWLEEICHSAINESNKERGTLVICETIEHTKSIVEKLQQKYRSSAIKLYTMNDMNQEKNIANINPGEIIIATNLAGRGTDIKTEEIEKHGGLHVIVTFMPPNKRVEEQAFGRTSRQGKRGTSQRILNAINLIEYEDFDIQKITQFRDRIEAKMLCDFESCELKIITLKDELFIKFCSLLKEIRSKIREKISWWTNVKNNVKNTFVHVNPSVVESNTLLSIEEQWAMFLRKIDDEKFPINIEKIHADYEKFSENILSNYANDCVIKNPYHCINIGNDLIINDSSLTNQYNEAMKHFDKAIELDSNHCAAAFVGKGWLLIKGKEKFIGSNEQEFGYKEAAMRAFRRALEILAEEMALLTSIQTLLQKRSSFNINSPLSKQLVQKLNILGSYCNSLENFVNVIRKSRRLIQITDIIDSKNMKTDVDNSGVFKRVITHDEIEKGIGKWCNIRLISSDQSDRYEASIENCDEIGITKKDEDKFIVIYKHRIENKIAKWPIDDTQLNNWLLTVLFDESILDRNTNSKIYNRIYQKIVSENGYVRADFLAPLQTLSKDREYEVTFNDLTVREDMGTIDQAIETIDKAISKPNLLDRLSNTKRHILSTDYKDIRVSISQINSEILKELINPNIEVQEVTKEMALVQLKDKSSFFHRHLLPESFSPDSYAVNLDIILNDNKIQEESHLQVRNAIEIIEKQTEKNVLFNLTFISANEISKVLRTEIINISKLTVEFLCLNGEKIREKFTKIKSENINLNINLEIFDRKEQLLEVLRSLNIQNIELCTFQNEEKNVNNIKELVNKTIGKRKIEENKEDHICIKLIDLNTQTIDNILSICPNANFNIHFINIDFNSLLNGLNDESINIHFDRLGKETAQILIKQIRKKNLDFSLVFKHLKSTQAQRLIEIAPIDQENIEINKVKSLSELFMSDSKPDLELSEFSGRGIEYLLEISEKKFIPWLSVASVAILGVVQMAVGVALICTGFGATVGMGLITEGAADLLTAYRAYSTRQFSWSDYGKQKAVSLVISAVSMGFSSIKDAAKGAQTIVTGAGQELLEQAGTKLITSGKSAGTTLIKTGQNLKSLAIKFTGITVTEAVAREGLNKIADIGSNFVLEQMKPQISASIQNRVNSKFTESDLFKIIRKMYAIDLMSRKQQMKGKIHRIVIEIINPEHSFWSKQWDSIGGPLCKGMLSSVEKIRGPASMTIRILGTLNGMYEITFIIQNVHDKLLKKLTDIDRDTLSMYQVLNHYCTISKEDTKEILSLLDNEGIKEFNDELENKNFPNKLNTIDFKQFNIHKETIVKFFTSLHENILNVVIDDFNEIMKLVSDAITEQVFRITQSQLISPWSTYGMGELTKTISERIQDHFIVDKNQNSDSQNRENQENQEKGITLKGSEKYNTIAKQIRYNAKDYTIAYSQCEIIYHAQQQQDRSNIGIIDNKTRKYTEEVRTDKPASLSDMIALAAQQNLDIKIVDDPNYQPTNEDKEKGTNIIVYTKGERDINGNIDVGHYQLMLADGAVVDISSDRNNCGYSVIQKILHDRGIEKSIDDLRNDRAQRIEDNPKVFVKIFKAEQWVSSRYPQEANAILVIGAGYKYKKNIEFENIDKENIGKYRRRQRRPSSEGDSESENPNILYRAIREDEQPFEDGLRPPPNHDPNKSATSHIRSGTRAKQKSPWISATHSLKEAARWASVKEGRVVVFEIPQDLADQSDLPHESRTMYDLTNLNDARLIFPKGGPGLRSAESSQEVIIKDHIPPKCISTVYKVISVSKDEYEARKKEASSDVKFIKTKVPPPCANGKKDERSTYIILEKIEPQNKKS</sequence>
<reference evidence="7" key="1">
    <citation type="submission" date="2021-02" db="EMBL/GenBank/DDBJ databases">
        <authorList>
            <person name="Nowell W R."/>
        </authorList>
    </citation>
    <scope>NUCLEOTIDE SEQUENCE</scope>
</reference>
<dbReference type="Pfam" id="PF01043">
    <property type="entry name" value="SecA_PP_bind"/>
    <property type="match status" value="1"/>
</dbReference>
<dbReference type="Gene3D" id="3.90.1440.10">
    <property type="entry name" value="SecA, preprotein cross-linking domain"/>
    <property type="match status" value="1"/>
</dbReference>
<evidence type="ECO:0000259" key="5">
    <source>
        <dbReference type="PROSITE" id="PS51194"/>
    </source>
</evidence>
<evidence type="ECO:0000313" key="8">
    <source>
        <dbReference type="Proteomes" id="UP000663864"/>
    </source>
</evidence>
<dbReference type="SMART" id="SM00957">
    <property type="entry name" value="SecA_DEAD"/>
    <property type="match status" value="1"/>
</dbReference>
<dbReference type="GO" id="GO:0006886">
    <property type="term" value="P:intracellular protein transport"/>
    <property type="evidence" value="ECO:0007669"/>
    <property type="project" value="InterPro"/>
</dbReference>
<evidence type="ECO:0000256" key="1">
    <source>
        <dbReference type="ARBA" id="ARBA00022490"/>
    </source>
</evidence>